<evidence type="ECO:0000313" key="1">
    <source>
        <dbReference type="EMBL" id="TKY91844.1"/>
    </source>
</evidence>
<dbReference type="Proteomes" id="UP000315423">
    <property type="component" value="Unassembled WGS sequence"/>
</dbReference>
<evidence type="ECO:0000313" key="2">
    <source>
        <dbReference type="Proteomes" id="UP000315423"/>
    </source>
</evidence>
<organism evidence="1 2">
    <name type="scientific">Candidatus Methanomarinus sp</name>
    <dbReference type="NCBI Taxonomy" id="3386244"/>
    <lineage>
        <taxon>Archaea</taxon>
        <taxon>Methanobacteriati</taxon>
        <taxon>Methanobacteriota</taxon>
        <taxon>Stenosarchaea group</taxon>
        <taxon>Methanomicrobia</taxon>
        <taxon>Methanosarcinales</taxon>
        <taxon>ANME-2 cluster</taxon>
        <taxon>Candidatus Methanocomedenaceae</taxon>
        <taxon>Candidatus Methanomarinus</taxon>
    </lineage>
</organism>
<sequence length="513" mass="57542">GGHFVAPIIINDEHKGTMFAGQFIPQNFSTVQLEGIEEIASNINVDPVQLINEAKHMRVVDKDLIRNNASLLFMIVNFITRLGMKAAELKQTGDALQKTRDELEIIVQDRTVELMKSNEELKQEIIDRKNIEKTLKNSEKKFFTMFNNNPMGAIIIDSNRMIKEVNSVASDMIGRSKAEIIGKICHEFVCPRAHNDCPIFDHEMGFDCVETTLLKKDYGEIPIEKTVAKVVIDEKIMVIEMFYDISKRQQLQKDLINQRDTLKIRAQELTAANKTKTEFLANMSHELRTPLNSIIGFSEILHDLTFGPLNEKQLKYISNVLTSGNHLLTLINDILDLSKVEAGKMELVYNEFVVSTVINEIKTLVISIASKKNIMINVITYEKLITIHADGGKFKQILFNLMSNAIKFSPNGGSVTIDAKCINDMVQIAITDTGIGISKEDQKKLFQPFVQVDASTSRQFEGTGLGLALVKRFVGLHGGKVWIESEPGKGSTFTFTIPIQPETGVKENIPTLI</sequence>
<reference evidence="1" key="1">
    <citation type="submission" date="2018-09" db="EMBL/GenBank/DDBJ databases">
        <title>A genomic encyclopedia of anaerobic methanotrophic archaea.</title>
        <authorList>
            <person name="Skennerton C.T."/>
            <person name="Chadwick G.L."/>
            <person name="Laso-Perez R."/>
            <person name="Leu A.O."/>
            <person name="Speth D.R."/>
            <person name="Yu H."/>
            <person name="Morgan-Lang C."/>
            <person name="Hatzenpichler R."/>
            <person name="Goudeau D."/>
            <person name="Malmstrom R."/>
            <person name="Woyke T."/>
            <person name="Hallam S."/>
            <person name="Tyson G.W."/>
            <person name="Wegener G."/>
            <person name="Boetius A."/>
            <person name="Orphan V.J."/>
        </authorList>
    </citation>
    <scope>NUCLEOTIDE SEQUENCE</scope>
    <source>
        <strain evidence="1">CONS3730D10UFb2</strain>
    </source>
</reference>
<accession>A0AC61SAZ8</accession>
<proteinExistence type="predicted"/>
<comment type="caution">
    <text evidence="1">The sequence shown here is derived from an EMBL/GenBank/DDBJ whole genome shotgun (WGS) entry which is preliminary data.</text>
</comment>
<gene>
    <name evidence="1" type="ORF">C5S46_03770</name>
</gene>
<protein>
    <submittedName>
        <fullName evidence="1">PAS domain S-box protein</fullName>
    </submittedName>
</protein>
<feature type="non-terminal residue" evidence="1">
    <location>
        <position position="1"/>
    </location>
</feature>
<name>A0AC61SAZ8_9EURY</name>
<dbReference type="EMBL" id="QYBA01000122">
    <property type="protein sequence ID" value="TKY91844.1"/>
    <property type="molecule type" value="Genomic_DNA"/>
</dbReference>